<proteinExistence type="inferred from homology"/>
<dbReference type="PANTHER" id="PTHR11188">
    <property type="entry name" value="ARRESTIN DOMAIN CONTAINING PROTEIN"/>
    <property type="match status" value="1"/>
</dbReference>
<comment type="similarity">
    <text evidence="1">Belongs to the arrestin family.</text>
</comment>
<dbReference type="SMART" id="SM01017">
    <property type="entry name" value="Arrestin_C"/>
    <property type="match status" value="1"/>
</dbReference>
<evidence type="ECO:0000259" key="2">
    <source>
        <dbReference type="SMART" id="SM01017"/>
    </source>
</evidence>
<dbReference type="InterPro" id="IPR014756">
    <property type="entry name" value="Ig_E-set"/>
</dbReference>
<protein>
    <recommendedName>
        <fullName evidence="2">Arrestin C-terminal-like domain-containing protein</fullName>
    </recommendedName>
</protein>
<evidence type="ECO:0000256" key="1">
    <source>
        <dbReference type="ARBA" id="ARBA00005298"/>
    </source>
</evidence>
<feature type="domain" description="Arrestin C-terminal-like" evidence="2">
    <location>
        <begin position="173"/>
        <end position="290"/>
    </location>
</feature>
<dbReference type="InterPro" id="IPR014752">
    <property type="entry name" value="Arrestin-like_C"/>
</dbReference>
<dbReference type="GO" id="GO:0007399">
    <property type="term" value="P:nervous system development"/>
    <property type="evidence" value="ECO:0007669"/>
    <property type="project" value="UniProtKB-ARBA"/>
</dbReference>
<dbReference type="GeneTree" id="ENSGT00940000165930"/>
<dbReference type="Pfam" id="PF02752">
    <property type="entry name" value="Arrestin_C"/>
    <property type="match status" value="1"/>
</dbReference>
<dbReference type="AlphaFoldDB" id="A0A3P9CB74"/>
<dbReference type="Gene3D" id="2.60.40.640">
    <property type="match status" value="2"/>
</dbReference>
<reference evidence="3" key="2">
    <citation type="submission" date="2025-08" db="UniProtKB">
        <authorList>
            <consortium name="Ensembl"/>
        </authorList>
    </citation>
    <scope>IDENTIFICATION</scope>
</reference>
<evidence type="ECO:0000313" key="4">
    <source>
        <dbReference type="Proteomes" id="UP000265160"/>
    </source>
</evidence>
<dbReference type="Ensembl" id="ENSMZET00005020174.1">
    <property type="protein sequence ID" value="ENSMZEP00005019545.1"/>
    <property type="gene ID" value="ENSMZEG00005014670.1"/>
</dbReference>
<keyword evidence="4" id="KW-1185">Reference proteome</keyword>
<sequence length="375" mass="42105">MQRLAFELKLENLSVNEQGTFSPGDILSGNVIVVISKEIKVQCFSVKAKGKAKVTWHEKEGEDIVAHSNKKKYFYFEHIILQDKKGDGNINPGRNVYSFNFVIPDVYVFPSNMISNNKSILCKHFLSICLNEIISLWVLSETCLHLMKGNGAGSHTVCGHSLLSRFGLISFYGSGKVTMNVTSEKMGLKQGEAVGVSVEVLNDSAHAVIPKFYLCEKQTFVAESKRKVHTNDILFGTGEPVPAETSQTTTKVLCIPPQLPPTFFNCCMMKLEYRLKVQTVFKDSIMIWPYTRLHYRIIPYFKMKQCNTETISQIRSEVFWALHSGCILGTGSVRGRKGEISSWLVHTLMRPHKASHCSPTCSMPSAQTDLSQCFQ</sequence>
<accession>A0A3P9CB74</accession>
<reference evidence="3" key="3">
    <citation type="submission" date="2025-09" db="UniProtKB">
        <authorList>
            <consortium name="Ensembl"/>
        </authorList>
    </citation>
    <scope>IDENTIFICATION</scope>
</reference>
<dbReference type="GO" id="GO:0005737">
    <property type="term" value="C:cytoplasm"/>
    <property type="evidence" value="ECO:0007669"/>
    <property type="project" value="TreeGrafter"/>
</dbReference>
<dbReference type="InterPro" id="IPR050357">
    <property type="entry name" value="Arrestin_domain-protein"/>
</dbReference>
<name>A0A3P9CB74_9CICH</name>
<reference evidence="3 4" key="1">
    <citation type="journal article" date="2014" name="Nature">
        <title>The genomic substrate for adaptive radiation in African cichlid fish.</title>
        <authorList>
            <person name="Brawand D."/>
            <person name="Wagner C.E."/>
            <person name="Li Y.I."/>
            <person name="Malinsky M."/>
            <person name="Keller I."/>
            <person name="Fan S."/>
            <person name="Simakov O."/>
            <person name="Ng A.Y."/>
            <person name="Lim Z.W."/>
            <person name="Bezault E."/>
            <person name="Turner-Maier J."/>
            <person name="Johnson J."/>
            <person name="Alcazar R."/>
            <person name="Noh H.J."/>
            <person name="Russell P."/>
            <person name="Aken B."/>
            <person name="Alfoldi J."/>
            <person name="Amemiya C."/>
            <person name="Azzouzi N."/>
            <person name="Baroiller J.F."/>
            <person name="Barloy-Hubler F."/>
            <person name="Berlin A."/>
            <person name="Bloomquist R."/>
            <person name="Carleton K.L."/>
            <person name="Conte M.A."/>
            <person name="D'Cotta H."/>
            <person name="Eshel O."/>
            <person name="Gaffney L."/>
            <person name="Galibert F."/>
            <person name="Gante H.F."/>
            <person name="Gnerre S."/>
            <person name="Greuter L."/>
            <person name="Guyon R."/>
            <person name="Haddad N.S."/>
            <person name="Haerty W."/>
            <person name="Harris R.M."/>
            <person name="Hofmann H.A."/>
            <person name="Hourlier T."/>
            <person name="Hulata G."/>
            <person name="Jaffe D.B."/>
            <person name="Lara M."/>
            <person name="Lee A.P."/>
            <person name="MacCallum I."/>
            <person name="Mwaiko S."/>
            <person name="Nikaido M."/>
            <person name="Nishihara H."/>
            <person name="Ozouf-Costaz C."/>
            <person name="Penman D.J."/>
            <person name="Przybylski D."/>
            <person name="Rakotomanga M."/>
            <person name="Renn S.C.P."/>
            <person name="Ribeiro F.J."/>
            <person name="Ron M."/>
            <person name="Salzburger W."/>
            <person name="Sanchez-Pulido L."/>
            <person name="Santos M.E."/>
            <person name="Searle S."/>
            <person name="Sharpe T."/>
            <person name="Swofford R."/>
            <person name="Tan F.J."/>
            <person name="Williams L."/>
            <person name="Young S."/>
            <person name="Yin S."/>
            <person name="Okada N."/>
            <person name="Kocher T.D."/>
            <person name="Miska E.A."/>
            <person name="Lander E.S."/>
            <person name="Venkatesh B."/>
            <person name="Fernald R.D."/>
            <person name="Meyer A."/>
            <person name="Ponting C.P."/>
            <person name="Streelman J.T."/>
            <person name="Lindblad-Toh K."/>
            <person name="Seehausen O."/>
            <person name="Di Palma F."/>
        </authorList>
    </citation>
    <scope>NUCLEOTIDE SEQUENCE</scope>
</reference>
<dbReference type="InterPro" id="IPR011022">
    <property type="entry name" value="Arrestin_C-like"/>
</dbReference>
<dbReference type="GO" id="GO:0015031">
    <property type="term" value="P:protein transport"/>
    <property type="evidence" value="ECO:0007669"/>
    <property type="project" value="TreeGrafter"/>
</dbReference>
<evidence type="ECO:0000313" key="3">
    <source>
        <dbReference type="Ensembl" id="ENSMZEP00005019545.1"/>
    </source>
</evidence>
<dbReference type="Proteomes" id="UP000265160">
    <property type="component" value="LG12"/>
</dbReference>
<dbReference type="Pfam" id="PF00339">
    <property type="entry name" value="Arrestin_N"/>
    <property type="match status" value="1"/>
</dbReference>
<dbReference type="GO" id="GO:0005886">
    <property type="term" value="C:plasma membrane"/>
    <property type="evidence" value="ECO:0007669"/>
    <property type="project" value="TreeGrafter"/>
</dbReference>
<dbReference type="PANTHER" id="PTHR11188:SF135">
    <property type="entry name" value="ARRESTIN DOMAIN CONTAINING 3-LIKE-RELATED"/>
    <property type="match status" value="1"/>
</dbReference>
<organism evidence="3 4">
    <name type="scientific">Maylandia zebra</name>
    <name type="common">zebra mbuna</name>
    <dbReference type="NCBI Taxonomy" id="106582"/>
    <lineage>
        <taxon>Eukaryota</taxon>
        <taxon>Metazoa</taxon>
        <taxon>Chordata</taxon>
        <taxon>Craniata</taxon>
        <taxon>Vertebrata</taxon>
        <taxon>Euteleostomi</taxon>
        <taxon>Actinopterygii</taxon>
        <taxon>Neopterygii</taxon>
        <taxon>Teleostei</taxon>
        <taxon>Neoteleostei</taxon>
        <taxon>Acanthomorphata</taxon>
        <taxon>Ovalentaria</taxon>
        <taxon>Cichlomorphae</taxon>
        <taxon>Cichliformes</taxon>
        <taxon>Cichlidae</taxon>
        <taxon>African cichlids</taxon>
        <taxon>Pseudocrenilabrinae</taxon>
        <taxon>Haplochromini</taxon>
        <taxon>Maylandia</taxon>
        <taxon>Maylandia zebra complex</taxon>
    </lineage>
</organism>
<dbReference type="InterPro" id="IPR011021">
    <property type="entry name" value="Arrestin-like_N"/>
</dbReference>
<dbReference type="SUPFAM" id="SSF81296">
    <property type="entry name" value="E set domains"/>
    <property type="match status" value="2"/>
</dbReference>
<dbReference type="STRING" id="106582.ENSMZEP00005019545"/>